<dbReference type="AlphaFoldDB" id="A0AAY4E6K1"/>
<reference evidence="2" key="3">
    <citation type="submission" date="2025-09" db="UniProtKB">
        <authorList>
            <consortium name="Ensembl"/>
        </authorList>
    </citation>
    <scope>IDENTIFICATION</scope>
</reference>
<sequence>MHRWATHLLFFGCVAPAHGNCRTRGFLSTKGCSQSGEASAGHTDGQSPALCPSAKCLCPRATVVHRVNNAEATQGPQRTTNTHTVTLDNQPPDRENSLFIITHTNINRYDRYMERNHNALEPARRRRWLCFLATSVIEKFWVLKCCSFLVQLPKLRYDETSSHKVVPVTNGGFHPFGTSHCL</sequence>
<proteinExistence type="predicted"/>
<reference evidence="2 3" key="1">
    <citation type="submission" date="2020-06" db="EMBL/GenBank/DDBJ databases">
        <authorList>
            <consortium name="Wellcome Sanger Institute Data Sharing"/>
        </authorList>
    </citation>
    <scope>NUCLEOTIDE SEQUENCE [LARGE SCALE GENOMIC DNA]</scope>
</reference>
<protein>
    <recommendedName>
        <fullName evidence="4">Secreted protein</fullName>
    </recommendedName>
</protein>
<evidence type="ECO:0000256" key="1">
    <source>
        <dbReference type="SAM" id="SignalP"/>
    </source>
</evidence>
<organism evidence="2 3">
    <name type="scientific">Denticeps clupeoides</name>
    <name type="common">denticle herring</name>
    <dbReference type="NCBI Taxonomy" id="299321"/>
    <lineage>
        <taxon>Eukaryota</taxon>
        <taxon>Metazoa</taxon>
        <taxon>Chordata</taxon>
        <taxon>Craniata</taxon>
        <taxon>Vertebrata</taxon>
        <taxon>Euteleostomi</taxon>
        <taxon>Actinopterygii</taxon>
        <taxon>Neopterygii</taxon>
        <taxon>Teleostei</taxon>
        <taxon>Clupei</taxon>
        <taxon>Clupeiformes</taxon>
        <taxon>Denticipitoidei</taxon>
        <taxon>Denticipitidae</taxon>
        <taxon>Denticeps</taxon>
    </lineage>
</organism>
<name>A0AAY4E6K1_9TELE</name>
<keyword evidence="3" id="KW-1185">Reference proteome</keyword>
<reference evidence="2" key="2">
    <citation type="submission" date="2025-08" db="UniProtKB">
        <authorList>
            <consortium name="Ensembl"/>
        </authorList>
    </citation>
    <scope>IDENTIFICATION</scope>
</reference>
<evidence type="ECO:0000313" key="2">
    <source>
        <dbReference type="Ensembl" id="ENSDCDP00010052884.1"/>
    </source>
</evidence>
<feature type="chain" id="PRO_5044293244" description="Secreted protein" evidence="1">
    <location>
        <begin position="20"/>
        <end position="182"/>
    </location>
</feature>
<evidence type="ECO:0008006" key="4">
    <source>
        <dbReference type="Google" id="ProtNLM"/>
    </source>
</evidence>
<evidence type="ECO:0000313" key="3">
    <source>
        <dbReference type="Proteomes" id="UP000694580"/>
    </source>
</evidence>
<dbReference type="Proteomes" id="UP000694580">
    <property type="component" value="Chromosome 17"/>
</dbReference>
<dbReference type="Ensembl" id="ENSDCDT00010063378.1">
    <property type="protein sequence ID" value="ENSDCDP00010052884.1"/>
    <property type="gene ID" value="ENSDCDG00010030823.1"/>
</dbReference>
<feature type="signal peptide" evidence="1">
    <location>
        <begin position="1"/>
        <end position="19"/>
    </location>
</feature>
<keyword evidence="1" id="KW-0732">Signal</keyword>
<accession>A0AAY4E6K1</accession>